<feature type="compositionally biased region" description="Low complexity" evidence="1">
    <location>
        <begin position="542"/>
        <end position="565"/>
    </location>
</feature>
<dbReference type="InterPro" id="IPR025048">
    <property type="entry name" value="DUF3987"/>
</dbReference>
<dbReference type="EMBL" id="MLJW01000176">
    <property type="protein sequence ID" value="OIQ94978.1"/>
    <property type="molecule type" value="Genomic_DNA"/>
</dbReference>
<accession>A0A1J5RHS5</accession>
<comment type="caution">
    <text evidence="2">The sequence shown here is derived from an EMBL/GenBank/DDBJ whole genome shotgun (WGS) entry which is preliminary data.</text>
</comment>
<dbReference type="Pfam" id="PF13148">
    <property type="entry name" value="DUF3987"/>
    <property type="match status" value="1"/>
</dbReference>
<dbReference type="AlphaFoldDB" id="A0A1J5RHS5"/>
<evidence type="ECO:0000313" key="2">
    <source>
        <dbReference type="EMBL" id="OIQ94978.1"/>
    </source>
</evidence>
<proteinExistence type="predicted"/>
<evidence type="ECO:0008006" key="3">
    <source>
        <dbReference type="Google" id="ProtNLM"/>
    </source>
</evidence>
<organism evidence="2">
    <name type="scientific">mine drainage metagenome</name>
    <dbReference type="NCBI Taxonomy" id="410659"/>
    <lineage>
        <taxon>unclassified sequences</taxon>
        <taxon>metagenomes</taxon>
        <taxon>ecological metagenomes</taxon>
    </lineage>
</organism>
<feature type="compositionally biased region" description="Basic and acidic residues" evidence="1">
    <location>
        <begin position="571"/>
        <end position="580"/>
    </location>
</feature>
<name>A0A1J5RHS5_9ZZZZ</name>
<feature type="region of interest" description="Disordered" evidence="1">
    <location>
        <begin position="542"/>
        <end position="580"/>
    </location>
</feature>
<sequence>MSVIAEATRNLDHAARGASILDALAARAGQYLAPQTPEAALEPLPLLAAIRRAEVLLKPELDAVSDGYPTDALGPLAQAACDLAYGAQVSPAIAGQSFLAAAALLAQSRANVRTIDGGVRPLSLYCLTVARSGDGKDMADRVALRAIHEFQREVGQAWLREVEVYEEACSERSKNAPKPAPPPPAPYRLAGDITIEGLHRSYAEGVAGQGVFSTEAGVMLAGHAMSQDHRTKTAASLCGLWDRGHLSVIRGGGGRFERYGVRLSAHLLAQPEALGDTLSDASLSGIGFWPRFLLAWPEELAPRVFRPWLPDESPAIVGFLARCTELLRDPMPDHCDDLPVIELSADARQELAAFFELMEHEARRGELRPVRPFALRATEQACRIAGVMAAWANEPMIDCEAAQNAIRLVRYTLQSWLAALGGKADPTPDWALTLYRWLAPRGEPMPIRDIPRIGPAILRSASRRDAALDRLLAAGLVAVGTGAVRALGVYQAKTQTPRANAENPAKTRMDTGFVGHANGCETLRMTTPAACEFASIRKSSQWGQSQAQQGFSQDSQHSQDSQAGSPQTMKLDPHDDKVAL</sequence>
<reference evidence="2" key="1">
    <citation type="submission" date="2016-10" db="EMBL/GenBank/DDBJ databases">
        <title>Sequence of Gallionella enrichment culture.</title>
        <authorList>
            <person name="Poehlein A."/>
            <person name="Muehling M."/>
            <person name="Daniel R."/>
        </authorList>
    </citation>
    <scope>NUCLEOTIDE SEQUENCE</scope>
</reference>
<protein>
    <recommendedName>
        <fullName evidence="3">DUF3987 domain-containing protein</fullName>
    </recommendedName>
</protein>
<evidence type="ECO:0000256" key="1">
    <source>
        <dbReference type="SAM" id="MobiDB-lite"/>
    </source>
</evidence>
<gene>
    <name evidence="2" type="ORF">GALL_230810</name>
</gene>